<evidence type="ECO:0000313" key="9">
    <source>
        <dbReference type="Proteomes" id="UP000554235"/>
    </source>
</evidence>
<dbReference type="EC" id="3.2.1.22" evidence="3"/>
<evidence type="ECO:0000313" key="8">
    <source>
        <dbReference type="EMBL" id="KAF4472096.1"/>
    </source>
</evidence>
<comment type="caution">
    <text evidence="8">The sequence shown here is derived from an EMBL/GenBank/DDBJ whole genome shotgun (WGS) entry which is preliminary data.</text>
</comment>
<dbReference type="GO" id="GO:0004557">
    <property type="term" value="F:alpha-galactosidase activity"/>
    <property type="evidence" value="ECO:0007669"/>
    <property type="project" value="UniProtKB-EC"/>
</dbReference>
<dbReference type="Gene3D" id="3.20.20.70">
    <property type="entry name" value="Aldolase class I"/>
    <property type="match status" value="1"/>
</dbReference>
<keyword evidence="4" id="KW-0732">Signal</keyword>
<organism evidence="8 9">
    <name type="scientific">Fusarium albosuccineum</name>
    <dbReference type="NCBI Taxonomy" id="1237068"/>
    <lineage>
        <taxon>Eukaryota</taxon>
        <taxon>Fungi</taxon>
        <taxon>Dikarya</taxon>
        <taxon>Ascomycota</taxon>
        <taxon>Pezizomycotina</taxon>
        <taxon>Sordariomycetes</taxon>
        <taxon>Hypocreomycetidae</taxon>
        <taxon>Hypocreales</taxon>
        <taxon>Nectriaceae</taxon>
        <taxon>Fusarium</taxon>
        <taxon>Fusarium decemcellulare species complex</taxon>
    </lineage>
</organism>
<dbReference type="SUPFAM" id="SSF51445">
    <property type="entry name" value="(Trans)glycosidases"/>
    <property type="match status" value="1"/>
</dbReference>
<dbReference type="Gene3D" id="2.60.40.1180">
    <property type="entry name" value="Golgi alpha-mannosidase II"/>
    <property type="match status" value="1"/>
</dbReference>
<dbReference type="InterPro" id="IPR013780">
    <property type="entry name" value="Glyco_hydro_b"/>
</dbReference>
<comment type="similarity">
    <text evidence="2">Belongs to the glycosyl hydrolase 27 family.</text>
</comment>
<keyword evidence="9" id="KW-1185">Reference proteome</keyword>
<gene>
    <name evidence="8" type="ORF">FALBO_1008</name>
</gene>
<name>A0A8H4PM56_9HYPO</name>
<accession>A0A8H4PM56</accession>
<dbReference type="InterPro" id="IPR002241">
    <property type="entry name" value="Glyco_hydro_27"/>
</dbReference>
<dbReference type="Proteomes" id="UP000554235">
    <property type="component" value="Unassembled WGS sequence"/>
</dbReference>
<proteinExistence type="inferred from homology"/>
<evidence type="ECO:0000256" key="4">
    <source>
        <dbReference type="ARBA" id="ARBA00022729"/>
    </source>
</evidence>
<dbReference type="InterPro" id="IPR013785">
    <property type="entry name" value="Aldolase_TIM"/>
</dbReference>
<dbReference type="EMBL" id="JAADYS010000130">
    <property type="protein sequence ID" value="KAF4472096.1"/>
    <property type="molecule type" value="Genomic_DNA"/>
</dbReference>
<feature type="domain" description="Alpha galactosidase C-terminal" evidence="7">
    <location>
        <begin position="415"/>
        <end position="501"/>
    </location>
</feature>
<evidence type="ECO:0000256" key="6">
    <source>
        <dbReference type="ARBA" id="ARBA00023295"/>
    </source>
</evidence>
<dbReference type="InterPro" id="IPR041233">
    <property type="entry name" value="Melibiase_C"/>
</dbReference>
<dbReference type="PANTHER" id="PTHR11452:SF33">
    <property type="entry name" value="ALPHA-GALACTOSIDASE 2"/>
    <property type="match status" value="1"/>
</dbReference>
<comment type="catalytic activity">
    <reaction evidence="1">
        <text>Hydrolysis of terminal, non-reducing alpha-D-galactose residues in alpha-D-galactosides, including galactose oligosaccharides, galactomannans and galactolipids.</text>
        <dbReference type="EC" id="3.2.1.22"/>
    </reaction>
</comment>
<keyword evidence="5 8" id="KW-0378">Hydrolase</keyword>
<dbReference type="Pfam" id="PF17801">
    <property type="entry name" value="Melibiase_C"/>
    <property type="match status" value="1"/>
</dbReference>
<protein>
    <recommendedName>
        <fullName evidence="3">alpha-galactosidase</fullName>
        <ecNumber evidence="3">3.2.1.22</ecNumber>
    </recommendedName>
</protein>
<dbReference type="GO" id="GO:0005975">
    <property type="term" value="P:carbohydrate metabolic process"/>
    <property type="evidence" value="ECO:0007669"/>
    <property type="project" value="InterPro"/>
</dbReference>
<evidence type="ECO:0000256" key="5">
    <source>
        <dbReference type="ARBA" id="ARBA00022801"/>
    </source>
</evidence>
<dbReference type="InterPro" id="IPR017853">
    <property type="entry name" value="GH"/>
</dbReference>
<reference evidence="8 9" key="1">
    <citation type="submission" date="2020-01" db="EMBL/GenBank/DDBJ databases">
        <title>Identification and distribution of gene clusters putatively required for synthesis of sphingolipid metabolism inhibitors in phylogenetically diverse species of the filamentous fungus Fusarium.</title>
        <authorList>
            <person name="Kim H.-S."/>
            <person name="Busman M."/>
            <person name="Brown D.W."/>
            <person name="Divon H."/>
            <person name="Uhlig S."/>
            <person name="Proctor R.H."/>
        </authorList>
    </citation>
    <scope>NUCLEOTIDE SEQUENCE [LARGE SCALE GENOMIC DNA]</scope>
    <source>
        <strain evidence="8 9">NRRL 20459</strain>
    </source>
</reference>
<dbReference type="PANTHER" id="PTHR11452">
    <property type="entry name" value="ALPHA-GALACTOSIDASE/ALPHA-N-ACETYLGALACTOSAMINIDASE"/>
    <property type="match status" value="1"/>
</dbReference>
<dbReference type="Pfam" id="PF16499">
    <property type="entry name" value="Melibiase_2"/>
    <property type="match status" value="1"/>
</dbReference>
<sequence length="504" mass="54424">MRRLSKPPADRLWILTIGRKAPALDGDYWLRSPDSLLIALIGAATAQLSLYQRAPAGCYPVAPNSTGGPLVPVKTSKTAQGFYSAPRGWNSWGIQINPKTTPSSPSAIAPLTNQSFIIQQCNVLADSDVLAAGYDLCSIDGGWYSSVTDEYGRMTYNSTRFDIPELGTYLHSKGLKLGLYNMPHIPCEAADKKIYGTDIKVGTTFNGVEDEFGFCYFNYSHPNTQLYHNSMIDLWGTDMIKLDYITPGSSVGEYPVPADTSGAAMAYHRAIINNGRQIRLDLSSNICRNEPYLGIWESSAESMRLAVDINNQHASTFVGMWKIQGTIEQYRLYINQLVLDKKLMVVRPGFDNLFAGNPASVSGITDGQCVTVMSHWIGAAANLIVGSDMANLDDLGRKLLTSSASQLAVDFCSKLQAWIAGPSASGQAYVLLTNLGPNQGRGGYVDVGAGEQNVSITLEDLGLTGSKYLVRDVWSGNSTTVAAGGSLSAILGEGESQFLRLSFA</sequence>
<evidence type="ECO:0000259" key="7">
    <source>
        <dbReference type="Pfam" id="PF17801"/>
    </source>
</evidence>
<dbReference type="OrthoDB" id="5795902at2759"/>
<evidence type="ECO:0000256" key="3">
    <source>
        <dbReference type="ARBA" id="ARBA00012755"/>
    </source>
</evidence>
<dbReference type="AlphaFoldDB" id="A0A8H4PM56"/>
<evidence type="ECO:0000256" key="1">
    <source>
        <dbReference type="ARBA" id="ARBA00001255"/>
    </source>
</evidence>
<evidence type="ECO:0000256" key="2">
    <source>
        <dbReference type="ARBA" id="ARBA00009743"/>
    </source>
</evidence>
<keyword evidence="6" id="KW-0326">Glycosidase</keyword>